<dbReference type="SMART" id="SM00796">
    <property type="entry name" value="AHS1"/>
    <property type="match status" value="1"/>
</dbReference>
<dbReference type="GO" id="GO:0005524">
    <property type="term" value="F:ATP binding"/>
    <property type="evidence" value="ECO:0007669"/>
    <property type="project" value="UniProtKB-KW"/>
</dbReference>
<evidence type="ECO:0000256" key="2">
    <source>
        <dbReference type="ARBA" id="ARBA00022801"/>
    </source>
</evidence>
<dbReference type="Pfam" id="PF02682">
    <property type="entry name" value="CT_C_D"/>
    <property type="match status" value="1"/>
</dbReference>
<evidence type="ECO:0000256" key="1">
    <source>
        <dbReference type="ARBA" id="ARBA00022741"/>
    </source>
</evidence>
<keyword evidence="3" id="KW-0067">ATP-binding</keyword>
<evidence type="ECO:0000256" key="3">
    <source>
        <dbReference type="ARBA" id="ARBA00022840"/>
    </source>
</evidence>
<accession>A0A0F9XMP2</accession>
<dbReference type="SUPFAM" id="SSF160467">
    <property type="entry name" value="PH0987 N-terminal domain-like"/>
    <property type="match status" value="1"/>
</dbReference>
<keyword evidence="2" id="KW-0378">Hydrolase</keyword>
<sequence length="245" mass="27717">MSSPKIHIKSFGVHSVLIEWPNEVSEHILEKILHFETFLKNELLTNQEWEMVPSYNSLLLINRTAQIDFPIISKDIIAWYAQLGESTKPNRYLWRLPINYDLEYGLDIEEVASKLNKTIEEIIAMHTGSTYTVYGIGFLPGFMYLGGIDKKLEVPRKATPRPKVIKGAVGIAGKQAGIYPQESPGGWNIIGNCSVPIFDATKENPCFVSVGDKIEFYQISRAEHNLHKIEAEVGIYKPEKIKINA</sequence>
<dbReference type="EMBL" id="LAZR01000086">
    <property type="protein sequence ID" value="KKN93413.1"/>
    <property type="molecule type" value="Genomic_DNA"/>
</dbReference>
<evidence type="ECO:0000259" key="4">
    <source>
        <dbReference type="SMART" id="SM00796"/>
    </source>
</evidence>
<dbReference type="PANTHER" id="PTHR34698:SF2">
    <property type="entry name" value="5-OXOPROLINASE SUBUNIT B"/>
    <property type="match status" value="1"/>
</dbReference>
<dbReference type="NCBIfam" id="TIGR00370">
    <property type="entry name" value="5-oxoprolinase subunit PxpB"/>
    <property type="match status" value="1"/>
</dbReference>
<dbReference type="InterPro" id="IPR029000">
    <property type="entry name" value="Cyclophilin-like_dom_sf"/>
</dbReference>
<name>A0A0F9XMP2_9ZZZZ</name>
<dbReference type="GO" id="GO:0016787">
    <property type="term" value="F:hydrolase activity"/>
    <property type="evidence" value="ECO:0007669"/>
    <property type="project" value="UniProtKB-KW"/>
</dbReference>
<feature type="domain" description="Carboxyltransferase" evidence="4">
    <location>
        <begin position="6"/>
        <end position="208"/>
    </location>
</feature>
<comment type="caution">
    <text evidence="5">The sequence shown here is derived from an EMBL/GenBank/DDBJ whole genome shotgun (WGS) entry which is preliminary data.</text>
</comment>
<evidence type="ECO:0000313" key="5">
    <source>
        <dbReference type="EMBL" id="KKN93413.1"/>
    </source>
</evidence>
<dbReference type="InterPro" id="IPR003833">
    <property type="entry name" value="CT_C_D"/>
</dbReference>
<protein>
    <recommendedName>
        <fullName evidence="4">Carboxyltransferase domain-containing protein</fullName>
    </recommendedName>
</protein>
<dbReference type="PANTHER" id="PTHR34698">
    <property type="entry name" value="5-OXOPROLINASE SUBUNIT B"/>
    <property type="match status" value="1"/>
</dbReference>
<dbReference type="Gene3D" id="3.30.1360.40">
    <property type="match status" value="1"/>
</dbReference>
<organism evidence="5">
    <name type="scientific">marine sediment metagenome</name>
    <dbReference type="NCBI Taxonomy" id="412755"/>
    <lineage>
        <taxon>unclassified sequences</taxon>
        <taxon>metagenomes</taxon>
        <taxon>ecological metagenomes</taxon>
    </lineage>
</organism>
<dbReference type="InterPro" id="IPR010016">
    <property type="entry name" value="PxpB"/>
</dbReference>
<dbReference type="Gene3D" id="2.40.100.10">
    <property type="entry name" value="Cyclophilin-like"/>
    <property type="match status" value="1"/>
</dbReference>
<proteinExistence type="predicted"/>
<dbReference type="AlphaFoldDB" id="A0A0F9XMP2"/>
<dbReference type="SUPFAM" id="SSF50891">
    <property type="entry name" value="Cyclophilin-like"/>
    <property type="match status" value="1"/>
</dbReference>
<reference evidence="5" key="1">
    <citation type="journal article" date="2015" name="Nature">
        <title>Complex archaea that bridge the gap between prokaryotes and eukaryotes.</title>
        <authorList>
            <person name="Spang A."/>
            <person name="Saw J.H."/>
            <person name="Jorgensen S.L."/>
            <person name="Zaremba-Niedzwiedzka K."/>
            <person name="Martijn J."/>
            <person name="Lind A.E."/>
            <person name="van Eijk R."/>
            <person name="Schleper C."/>
            <person name="Guy L."/>
            <person name="Ettema T.J."/>
        </authorList>
    </citation>
    <scope>NUCLEOTIDE SEQUENCE</scope>
</reference>
<gene>
    <name evidence="5" type="ORF">LCGC14_0198460</name>
</gene>
<keyword evidence="1" id="KW-0547">Nucleotide-binding</keyword>